<comment type="caution">
    <text evidence="1">The sequence shown here is derived from an EMBL/GenBank/DDBJ whole genome shotgun (WGS) entry which is preliminary data.</text>
</comment>
<keyword evidence="2" id="KW-1185">Reference proteome</keyword>
<dbReference type="RefSeq" id="WP_386805859.1">
    <property type="nucleotide sequence ID" value="NZ_JBHTMU010000043.1"/>
</dbReference>
<name>A0ABW3ZND3_9RHOB</name>
<organism evidence="1 2">
    <name type="scientific">Litorisediminicola beolgyonensis</name>
    <dbReference type="NCBI Taxonomy" id="1173614"/>
    <lineage>
        <taxon>Bacteria</taxon>
        <taxon>Pseudomonadati</taxon>
        <taxon>Pseudomonadota</taxon>
        <taxon>Alphaproteobacteria</taxon>
        <taxon>Rhodobacterales</taxon>
        <taxon>Paracoccaceae</taxon>
        <taxon>Litorisediminicola</taxon>
    </lineage>
</organism>
<protein>
    <submittedName>
        <fullName evidence="1">Uncharacterized protein</fullName>
    </submittedName>
</protein>
<dbReference type="Proteomes" id="UP001597135">
    <property type="component" value="Unassembled WGS sequence"/>
</dbReference>
<accession>A0ABW3ZND3</accession>
<reference evidence="2" key="1">
    <citation type="journal article" date="2019" name="Int. J. Syst. Evol. Microbiol.">
        <title>The Global Catalogue of Microorganisms (GCM) 10K type strain sequencing project: providing services to taxonomists for standard genome sequencing and annotation.</title>
        <authorList>
            <consortium name="The Broad Institute Genomics Platform"/>
            <consortium name="The Broad Institute Genome Sequencing Center for Infectious Disease"/>
            <person name="Wu L."/>
            <person name="Ma J."/>
        </authorList>
    </citation>
    <scope>NUCLEOTIDE SEQUENCE [LARGE SCALE GENOMIC DNA]</scope>
    <source>
        <strain evidence="2">CCUG 62953</strain>
    </source>
</reference>
<sequence length="124" mass="13803">MTDPSPPLPRLPKHLFQATQAEADALVAEAAKDDRFRPLPELPRGNNAVRMIVGMWYCHGSLALPRGWVRAVMLACRSAGAPHPDQRCLRWYRSKLRDAPVYFAGMRGVPSDLILLLEQDVDAG</sequence>
<gene>
    <name evidence="1" type="ORF">ACFQ4E_17730</name>
</gene>
<dbReference type="EMBL" id="JBHTMU010000043">
    <property type="protein sequence ID" value="MFD1344275.1"/>
    <property type="molecule type" value="Genomic_DNA"/>
</dbReference>
<evidence type="ECO:0000313" key="1">
    <source>
        <dbReference type="EMBL" id="MFD1344275.1"/>
    </source>
</evidence>
<proteinExistence type="predicted"/>
<evidence type="ECO:0000313" key="2">
    <source>
        <dbReference type="Proteomes" id="UP001597135"/>
    </source>
</evidence>